<dbReference type="EMBL" id="JAULSN010000007">
    <property type="protein sequence ID" value="KAK3366646.1"/>
    <property type="molecule type" value="Genomic_DNA"/>
</dbReference>
<evidence type="ECO:0000313" key="3">
    <source>
        <dbReference type="Proteomes" id="UP001287356"/>
    </source>
</evidence>
<name>A0AAE0JZR0_9PEZI</name>
<comment type="similarity">
    <text evidence="1">Belongs to the peptidase M20A family.</text>
</comment>
<reference evidence="2" key="1">
    <citation type="journal article" date="2023" name="Mol. Phylogenet. Evol.">
        <title>Genome-scale phylogeny and comparative genomics of the fungal order Sordariales.</title>
        <authorList>
            <person name="Hensen N."/>
            <person name="Bonometti L."/>
            <person name="Westerberg I."/>
            <person name="Brannstrom I.O."/>
            <person name="Guillou S."/>
            <person name="Cros-Aarteil S."/>
            <person name="Calhoun S."/>
            <person name="Haridas S."/>
            <person name="Kuo A."/>
            <person name="Mondo S."/>
            <person name="Pangilinan J."/>
            <person name="Riley R."/>
            <person name="LaButti K."/>
            <person name="Andreopoulos B."/>
            <person name="Lipzen A."/>
            <person name="Chen C."/>
            <person name="Yan M."/>
            <person name="Daum C."/>
            <person name="Ng V."/>
            <person name="Clum A."/>
            <person name="Steindorff A."/>
            <person name="Ohm R.A."/>
            <person name="Martin F."/>
            <person name="Silar P."/>
            <person name="Natvig D.O."/>
            <person name="Lalanne C."/>
            <person name="Gautier V."/>
            <person name="Ament-Velasquez S.L."/>
            <person name="Kruys A."/>
            <person name="Hutchinson M.I."/>
            <person name="Powell A.J."/>
            <person name="Barry K."/>
            <person name="Miller A.N."/>
            <person name="Grigoriev I.V."/>
            <person name="Debuchy R."/>
            <person name="Gladieux P."/>
            <person name="Hiltunen Thoren M."/>
            <person name="Johannesson H."/>
        </authorList>
    </citation>
    <scope>NUCLEOTIDE SEQUENCE</scope>
    <source>
        <strain evidence="2">CBS 958.72</strain>
    </source>
</reference>
<dbReference type="InterPro" id="IPR002933">
    <property type="entry name" value="Peptidase_M20"/>
</dbReference>
<comment type="caution">
    <text evidence="2">The sequence shown here is derived from an EMBL/GenBank/DDBJ whole genome shotgun (WGS) entry which is preliminary data.</text>
</comment>
<dbReference type="Gene3D" id="3.40.630.10">
    <property type="entry name" value="Zn peptidases"/>
    <property type="match status" value="1"/>
</dbReference>
<dbReference type="Gene3D" id="3.30.70.360">
    <property type="match status" value="1"/>
</dbReference>
<dbReference type="GO" id="GO:0016787">
    <property type="term" value="F:hydrolase activity"/>
    <property type="evidence" value="ECO:0007669"/>
    <property type="project" value="InterPro"/>
</dbReference>
<keyword evidence="3" id="KW-1185">Reference proteome</keyword>
<dbReference type="InterPro" id="IPR017439">
    <property type="entry name" value="Amidohydrolase"/>
</dbReference>
<gene>
    <name evidence="2" type="ORF">B0T24DRAFT_722633</name>
</gene>
<accession>A0AAE0JZR0</accession>
<dbReference type="Pfam" id="PF01546">
    <property type="entry name" value="Peptidase_M20"/>
    <property type="match status" value="1"/>
</dbReference>
<dbReference type="PANTHER" id="PTHR11014">
    <property type="entry name" value="PEPTIDASE M20 FAMILY MEMBER"/>
    <property type="match status" value="1"/>
</dbReference>
<evidence type="ECO:0000313" key="2">
    <source>
        <dbReference type="EMBL" id="KAK3366646.1"/>
    </source>
</evidence>
<dbReference type="PANTHER" id="PTHR11014:SF63">
    <property type="entry name" value="METALLOPEPTIDASE, PUTATIVE (AFU_ORTHOLOGUE AFUA_6G09600)-RELATED"/>
    <property type="match status" value="1"/>
</dbReference>
<proteinExistence type="inferred from homology"/>
<evidence type="ECO:0000256" key="1">
    <source>
        <dbReference type="ARBA" id="ARBA00006247"/>
    </source>
</evidence>
<dbReference type="SUPFAM" id="SSF53187">
    <property type="entry name" value="Zn-dependent exopeptidases"/>
    <property type="match status" value="1"/>
</dbReference>
<organism evidence="2 3">
    <name type="scientific">Lasiosphaeria ovina</name>
    <dbReference type="NCBI Taxonomy" id="92902"/>
    <lineage>
        <taxon>Eukaryota</taxon>
        <taxon>Fungi</taxon>
        <taxon>Dikarya</taxon>
        <taxon>Ascomycota</taxon>
        <taxon>Pezizomycotina</taxon>
        <taxon>Sordariomycetes</taxon>
        <taxon>Sordariomycetidae</taxon>
        <taxon>Sordariales</taxon>
        <taxon>Lasiosphaeriaceae</taxon>
        <taxon>Lasiosphaeria</taxon>
    </lineage>
</organism>
<dbReference type="AlphaFoldDB" id="A0AAE0JZR0"/>
<dbReference type="Proteomes" id="UP001287356">
    <property type="component" value="Unassembled WGS sequence"/>
</dbReference>
<protein>
    <submittedName>
        <fullName evidence="2">Metal-dependent amidase/aminoacylase/carboxypeptidase</fullName>
    </submittedName>
</protein>
<reference evidence="2" key="2">
    <citation type="submission" date="2023-06" db="EMBL/GenBank/DDBJ databases">
        <authorList>
            <consortium name="Lawrence Berkeley National Laboratory"/>
            <person name="Haridas S."/>
            <person name="Hensen N."/>
            <person name="Bonometti L."/>
            <person name="Westerberg I."/>
            <person name="Brannstrom I.O."/>
            <person name="Guillou S."/>
            <person name="Cros-Aarteil S."/>
            <person name="Calhoun S."/>
            <person name="Kuo A."/>
            <person name="Mondo S."/>
            <person name="Pangilinan J."/>
            <person name="Riley R."/>
            <person name="Labutti K."/>
            <person name="Andreopoulos B."/>
            <person name="Lipzen A."/>
            <person name="Chen C."/>
            <person name="Yanf M."/>
            <person name="Daum C."/>
            <person name="Ng V."/>
            <person name="Clum A."/>
            <person name="Steindorff A."/>
            <person name="Ohm R."/>
            <person name="Martin F."/>
            <person name="Silar P."/>
            <person name="Natvig D."/>
            <person name="Lalanne C."/>
            <person name="Gautier V."/>
            <person name="Ament-Velasquez S.L."/>
            <person name="Kruys A."/>
            <person name="Hutchinson M.I."/>
            <person name="Powell A.J."/>
            <person name="Barry K."/>
            <person name="Miller A.N."/>
            <person name="Grigoriev I.V."/>
            <person name="Debuchy R."/>
            <person name="Gladieux P."/>
            <person name="Thoren M.H."/>
            <person name="Johannesson H."/>
        </authorList>
    </citation>
    <scope>NUCLEOTIDE SEQUENCE</scope>
    <source>
        <strain evidence="2">CBS 958.72</strain>
    </source>
</reference>
<sequence length="409" mass="44698">MSLPPARRNPASGKLERIQQILREFRPDIGPFFARHLRDIGAAQVSTAIGGHGVVGIMRNGDGKTILLRAELDALPIEEQTGLPYASKARTKDREGRDQPVMHTCGHDVHIACVLATRRLLRSAVQHWSGTVVAVFQPDEETPTGAQAMIDDGLYPLCPRPDVMLAQHVGMSKAGLVAVRAGPVLPASDYLELTLVSSGPGANPPERPDPVNLAAHLLTRFQAMMVTEIGSETFSSLVCRDLHAGQRGDLFTNRSEMRLEIKTTEASTRDRIFAAIKSITRAECDAIYGGGLVRASFKWNLRAPVTQNDTMLAEALQDSFGRHFGERFWVPPMDIPVEDFSLLSGPEPVPFVYWKLGSTEPAKWDEAVKKGGNILEHLPTNHSPKFAPDAELTISTGMEAMSLATLLFL</sequence>